<feature type="region of interest" description="Disordered" evidence="1">
    <location>
        <begin position="303"/>
        <end position="359"/>
    </location>
</feature>
<dbReference type="InterPro" id="IPR002035">
    <property type="entry name" value="VWF_A"/>
</dbReference>
<dbReference type="InterPro" id="IPR051173">
    <property type="entry name" value="Ca_channel_alpha-2/delta"/>
</dbReference>
<evidence type="ECO:0000256" key="2">
    <source>
        <dbReference type="SAM" id="Phobius"/>
    </source>
</evidence>
<feature type="transmembrane region" description="Helical" evidence="2">
    <location>
        <begin position="88"/>
        <end position="108"/>
    </location>
</feature>
<evidence type="ECO:0000313" key="4">
    <source>
        <dbReference type="EMBL" id="EMI56327.1"/>
    </source>
</evidence>
<feature type="non-terminal residue" evidence="4">
    <location>
        <position position="715"/>
    </location>
</feature>
<dbReference type="PANTHER" id="PTHR10166:SF37">
    <property type="entry name" value="STOLID, ISOFORM H"/>
    <property type="match status" value="1"/>
</dbReference>
<dbReference type="PANTHER" id="PTHR10166">
    <property type="entry name" value="VOLTAGE-DEPENDENT CALCIUM CHANNEL SUBUNIT ALPHA-2/DELTA-RELATED"/>
    <property type="match status" value="1"/>
</dbReference>
<dbReference type="SUPFAM" id="SSF53300">
    <property type="entry name" value="vWA-like"/>
    <property type="match status" value="1"/>
</dbReference>
<gene>
    <name evidence="4" type="ORF">RSSM_02245</name>
</gene>
<dbReference type="Pfam" id="PF00092">
    <property type="entry name" value="VWA"/>
    <property type="match status" value="1"/>
</dbReference>
<keyword evidence="2" id="KW-0812">Transmembrane</keyword>
<sequence>MGELSPKDTADFETAMKENEELVVAVEQARQVTDKLAGFFASMPATTLDEGRRERIAAAAKEEQSGASSAPIASVAGASTAETSKPRFLLWAVAASVLMVGLALPALISRSKTQTAMSDLASPMEPSSIERSAMDAGLVEGLAEESSPSEESEVVSRRAESSLAETRGPAAKVNAPANRSLLASDGGSATEGRRGVEKPQPMAMAMDMEPMSTSAATAEPRAFSGAAAAEKQDVAESKPQDAMLLAAPPESRSPSASGRVAEADSMSMMGMEMGMEADADMAMAMDADMMMSDDAMDMSMGMGMDMGRASGLPESKSLSASDQSESSRGRADRAKSKTAELGQSQSGPVLSNESAVKPQPISEARGTLRGGYALPTDTTVARERTRRIGQGVPVAEAVTDLLDVLEGPVSVDRTLGMGTGPGMSGDKFSPIHENEFKRVTEHPLSTLSIDVDTASYTKVRSYLQRNQLPRPDSVRIEEMVNYFDYDYTGPISIDGEPTDPFAAAMTATVCPWEPKHRLVRVGLQAKTLTDTERPRCNLVFLIDTSGSMSSANKLPLVIDGMKVLLDELDEEDQVAIVVYAGSAGLVLDSTPVKNRRKIRRALTQLRSGGSTNGGAGLQLAYDTAREHFLKDGVNRVILCSDGDFNVGMTGTDQLVREARRQAKSGIDLTVLGFGMGNHNDAMMEKISNDAEGNYAFVDTIAEARKVLSDQLAGTL</sequence>
<name>M5U4E4_9BACT</name>
<feature type="compositionally biased region" description="Basic and acidic residues" evidence="1">
    <location>
        <begin position="230"/>
        <end position="239"/>
    </location>
</feature>
<evidence type="ECO:0000256" key="1">
    <source>
        <dbReference type="SAM" id="MobiDB-lite"/>
    </source>
</evidence>
<keyword evidence="5" id="KW-1185">Reference proteome</keyword>
<dbReference type="InterPro" id="IPR036465">
    <property type="entry name" value="vWFA_dom_sf"/>
</dbReference>
<feature type="domain" description="VWFA" evidence="3">
    <location>
        <begin position="537"/>
        <end position="715"/>
    </location>
</feature>
<dbReference type="AlphaFoldDB" id="M5U4E4"/>
<accession>M5U4E4</accession>
<evidence type="ECO:0000259" key="3">
    <source>
        <dbReference type="PROSITE" id="PS50234"/>
    </source>
</evidence>
<feature type="compositionally biased region" description="Basic and acidic residues" evidence="1">
    <location>
        <begin position="325"/>
        <end position="338"/>
    </location>
</feature>
<dbReference type="SMART" id="SM00327">
    <property type="entry name" value="VWA"/>
    <property type="match status" value="1"/>
</dbReference>
<feature type="region of interest" description="Disordered" evidence="1">
    <location>
        <begin position="140"/>
        <end position="239"/>
    </location>
</feature>
<proteinExistence type="predicted"/>
<dbReference type="EMBL" id="ANOH01000155">
    <property type="protein sequence ID" value="EMI56327.1"/>
    <property type="molecule type" value="Genomic_DNA"/>
</dbReference>
<organism evidence="4 5">
    <name type="scientific">Rhodopirellula sallentina SM41</name>
    <dbReference type="NCBI Taxonomy" id="1263870"/>
    <lineage>
        <taxon>Bacteria</taxon>
        <taxon>Pseudomonadati</taxon>
        <taxon>Planctomycetota</taxon>
        <taxon>Planctomycetia</taxon>
        <taxon>Pirellulales</taxon>
        <taxon>Pirellulaceae</taxon>
        <taxon>Rhodopirellula</taxon>
    </lineage>
</organism>
<protein>
    <submittedName>
        <fullName evidence="4">von Willebrand factor, type A domain protein</fullName>
    </submittedName>
</protein>
<keyword evidence="2" id="KW-1133">Transmembrane helix</keyword>
<keyword evidence="2" id="KW-0472">Membrane</keyword>
<dbReference type="CDD" id="cd01465">
    <property type="entry name" value="vWA_subgroup"/>
    <property type="match status" value="1"/>
</dbReference>
<reference evidence="4 5" key="1">
    <citation type="journal article" date="2013" name="Mar. Genomics">
        <title>Expression of sulfatases in Rhodopirellula baltica and the diversity of sulfatases in the genus Rhodopirellula.</title>
        <authorList>
            <person name="Wegner C.E."/>
            <person name="Richter-Heitmann T."/>
            <person name="Klindworth A."/>
            <person name="Klockow C."/>
            <person name="Richter M."/>
            <person name="Achstetter T."/>
            <person name="Glockner F.O."/>
            <person name="Harder J."/>
        </authorList>
    </citation>
    <scope>NUCLEOTIDE SEQUENCE [LARGE SCALE GENOMIC DNA]</scope>
    <source>
        <strain evidence="4 5">SM41</strain>
    </source>
</reference>
<dbReference type="Proteomes" id="UP000011885">
    <property type="component" value="Unassembled WGS sequence"/>
</dbReference>
<dbReference type="InterPro" id="IPR022156">
    <property type="entry name" value="Uncharacterised_YfbK_N"/>
</dbReference>
<dbReference type="PROSITE" id="PS50234">
    <property type="entry name" value="VWFA"/>
    <property type="match status" value="1"/>
</dbReference>
<feature type="compositionally biased region" description="Polar residues" evidence="1">
    <location>
        <begin position="341"/>
        <end position="354"/>
    </location>
</feature>
<comment type="caution">
    <text evidence="4">The sequence shown here is derived from an EMBL/GenBank/DDBJ whole genome shotgun (WGS) entry which is preliminary data.</text>
</comment>
<evidence type="ECO:0000313" key="5">
    <source>
        <dbReference type="Proteomes" id="UP000011885"/>
    </source>
</evidence>
<dbReference type="Gene3D" id="3.40.50.410">
    <property type="entry name" value="von Willebrand factor, type A domain"/>
    <property type="match status" value="1"/>
</dbReference>
<dbReference type="Pfam" id="PF12450">
    <property type="entry name" value="vWF_A"/>
    <property type="match status" value="1"/>
</dbReference>